<dbReference type="Pfam" id="PF03995">
    <property type="entry name" value="Inhibitor_I36"/>
    <property type="match status" value="1"/>
</dbReference>
<evidence type="ECO:0008006" key="4">
    <source>
        <dbReference type="Google" id="ProtNLM"/>
    </source>
</evidence>
<dbReference type="Proteomes" id="UP000547510">
    <property type="component" value="Unassembled WGS sequence"/>
</dbReference>
<reference evidence="2 3" key="1">
    <citation type="submission" date="2020-08" db="EMBL/GenBank/DDBJ databases">
        <title>Genomic Encyclopedia of Type Strains, Phase III (KMG-III): the genomes of soil and plant-associated and newly described type strains.</title>
        <authorList>
            <person name="Whitman W."/>
        </authorList>
    </citation>
    <scope>NUCLEOTIDE SEQUENCE [LARGE SCALE GENOMIC DNA]</scope>
    <source>
        <strain evidence="2 3">CECT 8640</strain>
    </source>
</reference>
<protein>
    <recommendedName>
        <fullName evidence="4">Peptidase inhibitor family I36</fullName>
    </recommendedName>
</protein>
<dbReference type="AlphaFoldDB" id="A0A841CSE1"/>
<dbReference type="RefSeq" id="WP_184695623.1">
    <property type="nucleotide sequence ID" value="NZ_JACHJN010000010.1"/>
</dbReference>
<proteinExistence type="predicted"/>
<name>A0A841CSE1_9PSEU</name>
<dbReference type="EMBL" id="JACHJN010000010">
    <property type="protein sequence ID" value="MBB5959068.1"/>
    <property type="molecule type" value="Genomic_DNA"/>
</dbReference>
<accession>A0A841CSE1</accession>
<feature type="signal peptide" evidence="1">
    <location>
        <begin position="1"/>
        <end position="27"/>
    </location>
</feature>
<feature type="chain" id="PRO_5032812603" description="Peptidase inhibitor family I36" evidence="1">
    <location>
        <begin position="28"/>
        <end position="117"/>
    </location>
</feature>
<organism evidence="2 3">
    <name type="scientific">Saccharothrix tamanrassetensis</name>
    <dbReference type="NCBI Taxonomy" id="1051531"/>
    <lineage>
        <taxon>Bacteria</taxon>
        <taxon>Bacillati</taxon>
        <taxon>Actinomycetota</taxon>
        <taxon>Actinomycetes</taxon>
        <taxon>Pseudonocardiales</taxon>
        <taxon>Pseudonocardiaceae</taxon>
        <taxon>Saccharothrix</taxon>
    </lineage>
</organism>
<evidence type="ECO:0000256" key="1">
    <source>
        <dbReference type="SAM" id="SignalP"/>
    </source>
</evidence>
<evidence type="ECO:0000313" key="2">
    <source>
        <dbReference type="EMBL" id="MBB5959068.1"/>
    </source>
</evidence>
<evidence type="ECO:0000313" key="3">
    <source>
        <dbReference type="Proteomes" id="UP000547510"/>
    </source>
</evidence>
<comment type="caution">
    <text evidence="2">The sequence shown here is derived from an EMBL/GenBank/DDBJ whole genome shotgun (WGS) entry which is preliminary data.</text>
</comment>
<gene>
    <name evidence="2" type="ORF">FHS29_005688</name>
</gene>
<keyword evidence="3" id="KW-1185">Reference proteome</keyword>
<sequence>MSTVKNALVAAAVVVAAVGFGTGTAQAATGYDRCPAGNICLFDLPNGQGAMAWFKIGSPNLAGQSMDNRADSLWNRNASAFCLYLEHDYVNQGGVFQPGARGDQLLNSNAYSSLRKC</sequence>
<keyword evidence="1" id="KW-0732">Signal</keyword>